<keyword evidence="6" id="KW-0769">Symport</keyword>
<feature type="transmembrane region" description="Helical" evidence="7">
    <location>
        <begin position="390"/>
        <end position="411"/>
    </location>
</feature>
<dbReference type="GeneID" id="72464031"/>
<dbReference type="CDD" id="cd10336">
    <property type="entry name" value="SLC6sbd_Tyt1-Like"/>
    <property type="match status" value="1"/>
</dbReference>
<dbReference type="GO" id="GO:0015293">
    <property type="term" value="F:symporter activity"/>
    <property type="evidence" value="ECO:0007669"/>
    <property type="project" value="UniProtKB-KW"/>
</dbReference>
<feature type="transmembrane region" description="Helical" evidence="7">
    <location>
        <begin position="49"/>
        <end position="73"/>
    </location>
</feature>
<dbReference type="OrthoDB" id="9762833at2"/>
<comment type="subcellular location">
    <subcellularLocation>
        <location evidence="1">Membrane</location>
        <topology evidence="1">Multi-pass membrane protein</topology>
    </subcellularLocation>
</comment>
<evidence type="ECO:0000313" key="8">
    <source>
        <dbReference type="EMBL" id="CUP89315.1"/>
    </source>
</evidence>
<evidence type="ECO:0000256" key="5">
    <source>
        <dbReference type="ARBA" id="ARBA00023136"/>
    </source>
</evidence>
<evidence type="ECO:0000256" key="4">
    <source>
        <dbReference type="ARBA" id="ARBA00022989"/>
    </source>
</evidence>
<evidence type="ECO:0000256" key="6">
    <source>
        <dbReference type="RuleBase" id="RU003732"/>
    </source>
</evidence>
<dbReference type="InterPro" id="IPR047218">
    <property type="entry name" value="YocR/YhdH-like"/>
</dbReference>
<reference evidence="9 11" key="2">
    <citation type="submission" date="2018-08" db="EMBL/GenBank/DDBJ databases">
        <title>A genome reference for cultivated species of the human gut microbiota.</title>
        <authorList>
            <person name="Zou Y."/>
            <person name="Xue W."/>
            <person name="Luo G."/>
        </authorList>
    </citation>
    <scope>NUCLEOTIDE SEQUENCE [LARGE SCALE GENOMIC DNA]</scope>
    <source>
        <strain evidence="9 11">TF05-12AC</strain>
    </source>
</reference>
<protein>
    <recommendedName>
        <fullName evidence="6">Transporter</fullName>
    </recommendedName>
</protein>
<evidence type="ECO:0000256" key="7">
    <source>
        <dbReference type="SAM" id="Phobius"/>
    </source>
</evidence>
<feature type="transmembrane region" description="Helical" evidence="7">
    <location>
        <begin position="153"/>
        <end position="172"/>
    </location>
</feature>
<dbReference type="RefSeq" id="WP_006873426.1">
    <property type="nucleotide sequence ID" value="NZ_CABIWA010000005.1"/>
</dbReference>
<keyword evidence="4 7" id="KW-1133">Transmembrane helix</keyword>
<keyword evidence="3 6" id="KW-0812">Transmembrane</keyword>
<evidence type="ECO:0000256" key="2">
    <source>
        <dbReference type="ARBA" id="ARBA00022448"/>
    </source>
</evidence>
<reference evidence="8 10" key="1">
    <citation type="submission" date="2015-09" db="EMBL/GenBank/DDBJ databases">
        <authorList>
            <consortium name="Pathogen Informatics"/>
        </authorList>
    </citation>
    <scope>NUCLEOTIDE SEQUENCE [LARGE SCALE GENOMIC DNA]</scope>
    <source>
        <strain evidence="8 10">2789STDY5834939</strain>
    </source>
</reference>
<dbReference type="Proteomes" id="UP000260828">
    <property type="component" value="Unassembled WGS sequence"/>
</dbReference>
<dbReference type="InterPro" id="IPR000175">
    <property type="entry name" value="Na/ntran_symport"/>
</dbReference>
<name>A0A174S1J0_9FIRM</name>
<dbReference type="PRINTS" id="PR00176">
    <property type="entry name" value="NANEUSMPORT"/>
</dbReference>
<gene>
    <name evidence="9" type="ORF">DXC40_11600</name>
    <name evidence="8" type="ORF">ERS852551_02299</name>
</gene>
<feature type="transmembrane region" description="Helical" evidence="7">
    <location>
        <begin position="351"/>
        <end position="370"/>
    </location>
</feature>
<dbReference type="GO" id="GO:0016020">
    <property type="term" value="C:membrane"/>
    <property type="evidence" value="ECO:0007669"/>
    <property type="project" value="UniProtKB-SubCell"/>
</dbReference>
<accession>A0A174S1J0</accession>
<dbReference type="PANTHER" id="PTHR42948:SF1">
    <property type="entry name" value="TRANSPORTER"/>
    <property type="match status" value="1"/>
</dbReference>
<comment type="similarity">
    <text evidence="6">Belongs to the sodium:neurotransmitter symporter (SNF) (TC 2.A.22) family.</text>
</comment>
<feature type="transmembrane region" description="Helical" evidence="7">
    <location>
        <begin position="306"/>
        <end position="339"/>
    </location>
</feature>
<evidence type="ECO:0000313" key="11">
    <source>
        <dbReference type="Proteomes" id="UP000260828"/>
    </source>
</evidence>
<dbReference type="PANTHER" id="PTHR42948">
    <property type="entry name" value="TRANSPORTER"/>
    <property type="match status" value="1"/>
</dbReference>
<feature type="transmembrane region" description="Helical" evidence="7">
    <location>
        <begin position="94"/>
        <end position="124"/>
    </location>
</feature>
<dbReference type="InterPro" id="IPR037272">
    <property type="entry name" value="SNS_sf"/>
</dbReference>
<evidence type="ECO:0000313" key="10">
    <source>
        <dbReference type="Proteomes" id="UP000095765"/>
    </source>
</evidence>
<dbReference type="Pfam" id="PF00209">
    <property type="entry name" value="SNF"/>
    <property type="match status" value="2"/>
</dbReference>
<dbReference type="PROSITE" id="PS50267">
    <property type="entry name" value="NA_NEUROTRAN_SYMP_3"/>
    <property type="match status" value="1"/>
</dbReference>
<proteinExistence type="inferred from homology"/>
<feature type="transmembrane region" description="Helical" evidence="7">
    <location>
        <begin position="260"/>
        <end position="286"/>
    </location>
</feature>
<dbReference type="NCBIfam" id="NF037979">
    <property type="entry name" value="Na_transp"/>
    <property type="match status" value="1"/>
</dbReference>
<feature type="transmembrane region" description="Helical" evidence="7">
    <location>
        <begin position="431"/>
        <end position="455"/>
    </location>
</feature>
<evidence type="ECO:0000256" key="3">
    <source>
        <dbReference type="ARBA" id="ARBA00022692"/>
    </source>
</evidence>
<dbReference type="EMBL" id="CZBE01000015">
    <property type="protein sequence ID" value="CUP89315.1"/>
    <property type="molecule type" value="Genomic_DNA"/>
</dbReference>
<sequence>MGKPENTPAAGQREQFGSRISFVLASMGGAIGLGIIWKFPYLVGRHGGAAFIVVYLAALVLVAVPVLITEFTIGRKTGTSYTSALKKLLPGKKWYLVGILGVIALTLTLSFYCGIAGWTVAYLLKSVTGAYSGMATDQVVALFSDFTTNPWQMLLWLAVMLLITTVVVLRGVKGGIEKVCNILLPLMFLFIIFLAIRAIMLPGAGEGVKFYLLPDFSSLNGEAVMAAIGQSFFALGVGCGNLVVYGSYLDRKKTIGSSTLMVVLGDTVVAILFGLIIFPAAAAFNIEAGMGPPLVFITLPAIFAQMNFGMVFATVFFIMMFFACLTSTICIMEAIVGYLVDEFHLSRRLSCWIVTGIVFVIGSVMMMSYGPLSNVLIMGQTIFDFFNDTVVSAILLPLGALLMVLLVGWVLKPRTLLDEANIGEGLKINRYYTITIRYIAPVAIFFMFLQLIGIIRF</sequence>
<keyword evidence="2 6" id="KW-0813">Transport</keyword>
<evidence type="ECO:0000256" key="1">
    <source>
        <dbReference type="ARBA" id="ARBA00004141"/>
    </source>
</evidence>
<feature type="transmembrane region" description="Helical" evidence="7">
    <location>
        <begin position="224"/>
        <end position="248"/>
    </location>
</feature>
<dbReference type="PROSITE" id="PS00610">
    <property type="entry name" value="NA_NEUROTRAN_SYMP_1"/>
    <property type="match status" value="1"/>
</dbReference>
<dbReference type="AlphaFoldDB" id="A0A174S1J0"/>
<feature type="transmembrane region" description="Helical" evidence="7">
    <location>
        <begin position="184"/>
        <end position="204"/>
    </location>
</feature>
<keyword evidence="5 7" id="KW-0472">Membrane</keyword>
<organism evidence="8 10">
    <name type="scientific">Anaerotruncus colihominis</name>
    <dbReference type="NCBI Taxonomy" id="169435"/>
    <lineage>
        <taxon>Bacteria</taxon>
        <taxon>Bacillati</taxon>
        <taxon>Bacillota</taxon>
        <taxon>Clostridia</taxon>
        <taxon>Eubacteriales</taxon>
        <taxon>Oscillospiraceae</taxon>
        <taxon>Anaerotruncus</taxon>
    </lineage>
</organism>
<evidence type="ECO:0000313" key="9">
    <source>
        <dbReference type="EMBL" id="RGE66885.1"/>
    </source>
</evidence>
<dbReference type="EMBL" id="QVME01000006">
    <property type="protein sequence ID" value="RGE66885.1"/>
    <property type="molecule type" value="Genomic_DNA"/>
</dbReference>
<dbReference type="Proteomes" id="UP000095765">
    <property type="component" value="Unassembled WGS sequence"/>
</dbReference>
<dbReference type="SUPFAM" id="SSF161070">
    <property type="entry name" value="SNF-like"/>
    <property type="match status" value="1"/>
</dbReference>
<feature type="transmembrane region" description="Helical" evidence="7">
    <location>
        <begin position="20"/>
        <end position="37"/>
    </location>
</feature>